<reference evidence="2" key="1">
    <citation type="submission" date="2023-07" db="EMBL/GenBank/DDBJ databases">
        <authorList>
            <consortium name="AG Swart"/>
            <person name="Singh M."/>
            <person name="Singh A."/>
            <person name="Seah K."/>
            <person name="Emmerich C."/>
        </authorList>
    </citation>
    <scope>NUCLEOTIDE SEQUENCE</scope>
    <source>
        <strain evidence="2">DP1</strain>
    </source>
</reference>
<dbReference type="AlphaFoldDB" id="A0AAD1XPI8"/>
<dbReference type="Proteomes" id="UP001295684">
    <property type="component" value="Unassembled WGS sequence"/>
</dbReference>
<evidence type="ECO:0000313" key="2">
    <source>
        <dbReference type="EMBL" id="CAI2376210.1"/>
    </source>
</evidence>
<gene>
    <name evidence="2" type="ORF">ECRASSUSDP1_LOCUS17579</name>
</gene>
<comment type="caution">
    <text evidence="2">The sequence shown here is derived from an EMBL/GenBank/DDBJ whole genome shotgun (WGS) entry which is preliminary data.</text>
</comment>
<sequence>MAQTYSFSNLCSKNSSPINFRIREIKLEKKPKGSRHRSEDKKLKGAKASKRLLKSINQQYQHKIMSKLNQLKGDIANPYESRRLIGQKHLKDQENGLKESDFSQKVLNNHHNYKTSHESSVTTSSIPPKVPVAFKIRKNSFTRKGPSVQRDL</sequence>
<organism evidence="2 3">
    <name type="scientific">Euplotes crassus</name>
    <dbReference type="NCBI Taxonomy" id="5936"/>
    <lineage>
        <taxon>Eukaryota</taxon>
        <taxon>Sar</taxon>
        <taxon>Alveolata</taxon>
        <taxon>Ciliophora</taxon>
        <taxon>Intramacronucleata</taxon>
        <taxon>Spirotrichea</taxon>
        <taxon>Hypotrichia</taxon>
        <taxon>Euplotida</taxon>
        <taxon>Euplotidae</taxon>
        <taxon>Moneuplotes</taxon>
    </lineage>
</organism>
<feature type="region of interest" description="Disordered" evidence="1">
    <location>
        <begin position="23"/>
        <end position="51"/>
    </location>
</feature>
<proteinExistence type="predicted"/>
<accession>A0AAD1XPI8</accession>
<protein>
    <submittedName>
        <fullName evidence="2">Uncharacterized protein</fullName>
    </submittedName>
</protein>
<evidence type="ECO:0000256" key="1">
    <source>
        <dbReference type="SAM" id="MobiDB-lite"/>
    </source>
</evidence>
<evidence type="ECO:0000313" key="3">
    <source>
        <dbReference type="Proteomes" id="UP001295684"/>
    </source>
</evidence>
<feature type="compositionally biased region" description="Basic and acidic residues" evidence="1">
    <location>
        <begin position="23"/>
        <end position="43"/>
    </location>
</feature>
<dbReference type="EMBL" id="CAMPGE010017751">
    <property type="protein sequence ID" value="CAI2376210.1"/>
    <property type="molecule type" value="Genomic_DNA"/>
</dbReference>
<name>A0AAD1XPI8_EUPCR</name>
<keyword evidence="3" id="KW-1185">Reference proteome</keyword>